<evidence type="ECO:0000313" key="2">
    <source>
        <dbReference type="EMBL" id="WPU66505.1"/>
    </source>
</evidence>
<dbReference type="Proteomes" id="UP001324634">
    <property type="component" value="Chromosome"/>
</dbReference>
<dbReference type="KEGG" id="psti:SOO65_07080"/>
<evidence type="ECO:0000259" key="1">
    <source>
        <dbReference type="Pfam" id="PF01370"/>
    </source>
</evidence>
<dbReference type="GO" id="GO:0005737">
    <property type="term" value="C:cytoplasm"/>
    <property type="evidence" value="ECO:0007669"/>
    <property type="project" value="TreeGrafter"/>
</dbReference>
<feature type="domain" description="NAD-dependent epimerase/dehydratase" evidence="1">
    <location>
        <begin position="3"/>
        <end position="212"/>
    </location>
</feature>
<proteinExistence type="predicted"/>
<dbReference type="InterPro" id="IPR051783">
    <property type="entry name" value="NAD(P)-dependent_oxidoreduct"/>
</dbReference>
<reference evidence="2 3" key="1">
    <citation type="submission" date="2023-11" db="EMBL/GenBank/DDBJ databases">
        <title>Peredibacter starrii A3.12.</title>
        <authorList>
            <person name="Mitchell R.J."/>
        </authorList>
    </citation>
    <scope>NUCLEOTIDE SEQUENCE [LARGE SCALE GENOMIC DNA]</scope>
    <source>
        <strain evidence="2 3">A3.12</strain>
    </source>
</reference>
<dbReference type="Pfam" id="PF01370">
    <property type="entry name" value="Epimerase"/>
    <property type="match status" value="1"/>
</dbReference>
<dbReference type="RefSeq" id="WP_321398784.1">
    <property type="nucleotide sequence ID" value="NZ_CP139487.1"/>
</dbReference>
<organism evidence="2 3">
    <name type="scientific">Peredibacter starrii</name>
    <dbReference type="NCBI Taxonomy" id="28202"/>
    <lineage>
        <taxon>Bacteria</taxon>
        <taxon>Pseudomonadati</taxon>
        <taxon>Bdellovibrionota</taxon>
        <taxon>Bacteriovoracia</taxon>
        <taxon>Bacteriovoracales</taxon>
        <taxon>Bacteriovoracaceae</taxon>
        <taxon>Peredibacter</taxon>
    </lineage>
</organism>
<evidence type="ECO:0000313" key="3">
    <source>
        <dbReference type="Proteomes" id="UP001324634"/>
    </source>
</evidence>
<dbReference type="InterPro" id="IPR001509">
    <property type="entry name" value="Epimerase_deHydtase"/>
</dbReference>
<dbReference type="GO" id="GO:0004029">
    <property type="term" value="F:aldehyde dehydrogenase (NAD+) activity"/>
    <property type="evidence" value="ECO:0007669"/>
    <property type="project" value="TreeGrafter"/>
</dbReference>
<gene>
    <name evidence="2" type="ORF">SOO65_07080</name>
</gene>
<dbReference type="AlphaFoldDB" id="A0AAX4HSZ4"/>
<dbReference type="Gene3D" id="3.40.50.720">
    <property type="entry name" value="NAD(P)-binding Rossmann-like Domain"/>
    <property type="match status" value="1"/>
</dbReference>
<accession>A0AAX4HSZ4</accession>
<dbReference type="PANTHER" id="PTHR48079">
    <property type="entry name" value="PROTEIN YEEZ"/>
    <property type="match status" value="1"/>
</dbReference>
<dbReference type="EMBL" id="CP139487">
    <property type="protein sequence ID" value="WPU66505.1"/>
    <property type="molecule type" value="Genomic_DNA"/>
</dbReference>
<protein>
    <submittedName>
        <fullName evidence="2">SDR family oxidoreductase</fullName>
    </submittedName>
</protein>
<name>A0AAX4HSZ4_9BACT</name>
<keyword evidence="3" id="KW-1185">Reference proteome</keyword>
<dbReference type="PANTHER" id="PTHR48079:SF6">
    <property type="entry name" value="NAD(P)-BINDING DOMAIN-CONTAINING PROTEIN-RELATED"/>
    <property type="match status" value="1"/>
</dbReference>
<dbReference type="InterPro" id="IPR036291">
    <property type="entry name" value="NAD(P)-bd_dom_sf"/>
</dbReference>
<dbReference type="CDD" id="cd05262">
    <property type="entry name" value="SDR_a7"/>
    <property type="match status" value="1"/>
</dbReference>
<sequence>MKIFVTGATGFIGSAVVKELIRSGHEVLGLARSEKSALSLLEAGAKVHRGDLGDLQSLASGAALSDGVIHTAFNHDFSQYVENCESDRRVIEALGSSLIGTKKPIVVTSGTVVLQNGVMGRENDSRIGTSKDIPRLASEEAALTLSAKGVNASIVRLSPSVHGEGDHGFVPALIAIAREKGFSAYVGGGKNRWPTVHRLDAARLFRLALEKSGHCQVYHGVGEEGIATKNIALAIGRGLNIPVKSISEEEASSHFGWLGDFMLKDVPTSSEQTRNQLGWMPREVGLIDDLDSGIYYNK</sequence>
<dbReference type="SUPFAM" id="SSF51735">
    <property type="entry name" value="NAD(P)-binding Rossmann-fold domains"/>
    <property type="match status" value="1"/>
</dbReference>